<gene>
    <name evidence="2" type="ORF">ENX73_01340</name>
</gene>
<proteinExistence type="predicted"/>
<dbReference type="AlphaFoldDB" id="A0A7V3RDQ7"/>
<organism evidence="2">
    <name type="scientific">Mesoaciditoga lauensis</name>
    <dbReference type="NCBI Taxonomy" id="1495039"/>
    <lineage>
        <taxon>Bacteria</taxon>
        <taxon>Thermotogati</taxon>
        <taxon>Thermotogota</taxon>
        <taxon>Thermotogae</taxon>
        <taxon>Mesoaciditogales</taxon>
        <taxon>Mesoaciditogaceae</taxon>
        <taxon>Mesoaciditoga</taxon>
    </lineage>
</organism>
<accession>A0A7V3RDQ7</accession>
<protein>
    <recommendedName>
        <fullName evidence="3">Flagellar protein FliT</fullName>
    </recommendedName>
</protein>
<keyword evidence="1" id="KW-0175">Coiled coil</keyword>
<feature type="coiled-coil region" evidence="1">
    <location>
        <begin position="67"/>
        <end position="94"/>
    </location>
</feature>
<name>A0A7V3RDQ7_9BACT</name>
<sequence length="107" mass="12601">MSTVEEIVEIIDEITIEMTEEIKNGRIDKIQFLMDRRQNQIDMLKVADGKASDGNISKLLNDLRIFDDLFKEKMKEIEKKIDELSMNIEALRGYSFTDNSHTFDERR</sequence>
<evidence type="ECO:0000313" key="2">
    <source>
        <dbReference type="EMBL" id="HGE74755.1"/>
    </source>
</evidence>
<evidence type="ECO:0008006" key="3">
    <source>
        <dbReference type="Google" id="ProtNLM"/>
    </source>
</evidence>
<reference evidence="2" key="1">
    <citation type="journal article" date="2020" name="mSystems">
        <title>Genome- and Community-Level Interaction Insights into Carbon Utilization and Element Cycling Functions of Hydrothermarchaeota in Hydrothermal Sediment.</title>
        <authorList>
            <person name="Zhou Z."/>
            <person name="Liu Y."/>
            <person name="Xu W."/>
            <person name="Pan J."/>
            <person name="Luo Z.H."/>
            <person name="Li M."/>
        </authorList>
    </citation>
    <scope>NUCLEOTIDE SEQUENCE [LARGE SCALE GENOMIC DNA]</scope>
    <source>
        <strain evidence="2">SpSt-966</strain>
    </source>
</reference>
<dbReference type="EMBL" id="DTPE01000060">
    <property type="protein sequence ID" value="HGE74755.1"/>
    <property type="molecule type" value="Genomic_DNA"/>
</dbReference>
<evidence type="ECO:0000256" key="1">
    <source>
        <dbReference type="SAM" id="Coils"/>
    </source>
</evidence>
<comment type="caution">
    <text evidence="2">The sequence shown here is derived from an EMBL/GenBank/DDBJ whole genome shotgun (WGS) entry which is preliminary data.</text>
</comment>